<dbReference type="Pfam" id="PF00069">
    <property type="entry name" value="Pkinase"/>
    <property type="match status" value="1"/>
</dbReference>
<reference evidence="6" key="1">
    <citation type="submission" date="2021-05" db="EMBL/GenBank/DDBJ databases">
        <authorList>
            <person name="Pietrasiak N."/>
            <person name="Ward R."/>
            <person name="Stajich J.E."/>
            <person name="Kurbessoian T."/>
        </authorList>
    </citation>
    <scope>NUCLEOTIDE SEQUENCE</scope>
    <source>
        <strain evidence="6">JT2-VF2</strain>
    </source>
</reference>
<dbReference type="PROSITE" id="PS50082">
    <property type="entry name" value="WD_REPEATS_2"/>
    <property type="match status" value="7"/>
</dbReference>
<dbReference type="Gene3D" id="3.30.200.20">
    <property type="entry name" value="Phosphorylase Kinase, domain 1"/>
    <property type="match status" value="1"/>
</dbReference>
<dbReference type="AlphaFoldDB" id="A0A951PY25"/>
<dbReference type="PROSITE" id="PS50011">
    <property type="entry name" value="PROTEIN_KINASE_DOM"/>
    <property type="match status" value="1"/>
</dbReference>
<feature type="repeat" description="WD" evidence="3">
    <location>
        <begin position="547"/>
        <end position="588"/>
    </location>
</feature>
<feature type="repeat" description="WD" evidence="3">
    <location>
        <begin position="463"/>
        <end position="504"/>
    </location>
</feature>
<keyword evidence="4" id="KW-0547">Nucleotide-binding</keyword>
<dbReference type="CDD" id="cd14014">
    <property type="entry name" value="STKc_PknB_like"/>
    <property type="match status" value="1"/>
</dbReference>
<dbReference type="EMBL" id="JAHHHN010000004">
    <property type="protein sequence ID" value="MBW4561135.1"/>
    <property type="molecule type" value="Genomic_DNA"/>
</dbReference>
<dbReference type="InterPro" id="IPR000719">
    <property type="entry name" value="Prot_kinase_dom"/>
</dbReference>
<proteinExistence type="predicted"/>
<dbReference type="Gene3D" id="2.130.10.10">
    <property type="entry name" value="YVTN repeat-like/Quinoprotein amine dehydrogenase"/>
    <property type="match status" value="4"/>
</dbReference>
<evidence type="ECO:0000256" key="1">
    <source>
        <dbReference type="ARBA" id="ARBA00022574"/>
    </source>
</evidence>
<dbReference type="InterPro" id="IPR017441">
    <property type="entry name" value="Protein_kinase_ATP_BS"/>
</dbReference>
<dbReference type="PANTHER" id="PTHR19879:SF9">
    <property type="entry name" value="TRANSCRIPTION INITIATION FACTOR TFIID SUBUNIT 5"/>
    <property type="match status" value="1"/>
</dbReference>
<keyword evidence="2" id="KW-0677">Repeat</keyword>
<keyword evidence="6" id="KW-0808">Transferase</keyword>
<evidence type="ECO:0000313" key="7">
    <source>
        <dbReference type="Proteomes" id="UP000715781"/>
    </source>
</evidence>
<evidence type="ECO:0000256" key="4">
    <source>
        <dbReference type="PROSITE-ProRule" id="PRU10141"/>
    </source>
</evidence>
<gene>
    <name evidence="6" type="ORF">KME32_08225</name>
</gene>
<dbReference type="InterPro" id="IPR001680">
    <property type="entry name" value="WD40_rpt"/>
</dbReference>
<dbReference type="Gene3D" id="1.10.510.10">
    <property type="entry name" value="Transferase(Phosphotransferase) domain 1"/>
    <property type="match status" value="1"/>
</dbReference>
<keyword evidence="6" id="KW-0418">Kinase</keyword>
<feature type="repeat" description="WD" evidence="3">
    <location>
        <begin position="379"/>
        <end position="420"/>
    </location>
</feature>
<dbReference type="Pfam" id="PF00400">
    <property type="entry name" value="WD40"/>
    <property type="match status" value="2"/>
</dbReference>
<evidence type="ECO:0000256" key="2">
    <source>
        <dbReference type="ARBA" id="ARBA00022737"/>
    </source>
</evidence>
<dbReference type="PROSITE" id="PS50294">
    <property type="entry name" value="WD_REPEATS_REGION"/>
    <property type="match status" value="7"/>
</dbReference>
<dbReference type="Pfam" id="PF25047">
    <property type="entry name" value="Beta-prop_TEP1_2nd"/>
    <property type="match status" value="1"/>
</dbReference>
<dbReference type="CDD" id="cd00200">
    <property type="entry name" value="WD40"/>
    <property type="match status" value="1"/>
</dbReference>
<comment type="caution">
    <text evidence="6">The sequence shown here is derived from an EMBL/GenBank/DDBJ whole genome shotgun (WGS) entry which is preliminary data.</text>
</comment>
<dbReference type="SUPFAM" id="SSF50978">
    <property type="entry name" value="WD40 repeat-like"/>
    <property type="match status" value="1"/>
</dbReference>
<keyword evidence="4" id="KW-0067">ATP-binding</keyword>
<feature type="repeat" description="WD" evidence="3">
    <location>
        <begin position="330"/>
        <end position="371"/>
    </location>
</feature>
<dbReference type="SUPFAM" id="SSF56112">
    <property type="entry name" value="Protein kinase-like (PK-like)"/>
    <property type="match status" value="1"/>
</dbReference>
<dbReference type="PROSITE" id="PS00107">
    <property type="entry name" value="PROTEIN_KINASE_ATP"/>
    <property type="match status" value="1"/>
</dbReference>
<dbReference type="Proteomes" id="UP000715781">
    <property type="component" value="Unassembled WGS sequence"/>
</dbReference>
<dbReference type="GO" id="GO:0004674">
    <property type="term" value="F:protein serine/threonine kinase activity"/>
    <property type="evidence" value="ECO:0007669"/>
    <property type="project" value="UniProtKB-KW"/>
</dbReference>
<dbReference type="InterPro" id="IPR056829">
    <property type="entry name" value="Beta-prop_TEP1_2nd"/>
</dbReference>
<dbReference type="PANTHER" id="PTHR19879">
    <property type="entry name" value="TRANSCRIPTION INITIATION FACTOR TFIID"/>
    <property type="match status" value="1"/>
</dbReference>
<evidence type="ECO:0000313" key="6">
    <source>
        <dbReference type="EMBL" id="MBW4561135.1"/>
    </source>
</evidence>
<dbReference type="InterPro" id="IPR036322">
    <property type="entry name" value="WD40_repeat_dom_sf"/>
</dbReference>
<dbReference type="GO" id="GO:0005524">
    <property type="term" value="F:ATP binding"/>
    <property type="evidence" value="ECO:0007669"/>
    <property type="project" value="UniProtKB-UniRule"/>
</dbReference>
<dbReference type="SMART" id="SM00220">
    <property type="entry name" value="S_TKc"/>
    <property type="match status" value="1"/>
</dbReference>
<organism evidence="6 7">
    <name type="scientific">Mojavia pulchra JT2-VF2</name>
    <dbReference type="NCBI Taxonomy" id="287848"/>
    <lineage>
        <taxon>Bacteria</taxon>
        <taxon>Bacillati</taxon>
        <taxon>Cyanobacteriota</taxon>
        <taxon>Cyanophyceae</taxon>
        <taxon>Nostocales</taxon>
        <taxon>Nostocaceae</taxon>
    </lineage>
</organism>
<dbReference type="InterPro" id="IPR015943">
    <property type="entry name" value="WD40/YVTN_repeat-like_dom_sf"/>
</dbReference>
<feature type="binding site" evidence="4">
    <location>
        <position position="64"/>
    </location>
    <ligand>
        <name>ATP</name>
        <dbReference type="ChEBI" id="CHEBI:30616"/>
    </ligand>
</feature>
<dbReference type="PROSITE" id="PS00678">
    <property type="entry name" value="WD_REPEATS_1"/>
    <property type="match status" value="3"/>
</dbReference>
<reference evidence="6" key="2">
    <citation type="journal article" date="2022" name="Microbiol. Resour. Announc.">
        <title>Metagenome Sequencing to Explore Phylogenomics of Terrestrial Cyanobacteria.</title>
        <authorList>
            <person name="Ward R.D."/>
            <person name="Stajich J.E."/>
            <person name="Johansen J.R."/>
            <person name="Huntemann M."/>
            <person name="Clum A."/>
            <person name="Foster B."/>
            <person name="Foster B."/>
            <person name="Roux S."/>
            <person name="Palaniappan K."/>
            <person name="Varghese N."/>
            <person name="Mukherjee S."/>
            <person name="Reddy T.B.K."/>
            <person name="Daum C."/>
            <person name="Copeland A."/>
            <person name="Chen I.A."/>
            <person name="Ivanova N.N."/>
            <person name="Kyrpides N.C."/>
            <person name="Shapiro N."/>
            <person name="Eloe-Fadrosh E.A."/>
            <person name="Pietrasiak N."/>
        </authorList>
    </citation>
    <scope>NUCLEOTIDE SEQUENCE</scope>
    <source>
        <strain evidence="6">JT2-VF2</strain>
    </source>
</reference>
<accession>A0A951PY25</accession>
<keyword evidence="6" id="KW-0723">Serine/threonine-protein kinase</keyword>
<feature type="repeat" description="WD" evidence="3">
    <location>
        <begin position="505"/>
        <end position="546"/>
    </location>
</feature>
<dbReference type="InterPro" id="IPR019775">
    <property type="entry name" value="WD40_repeat_CS"/>
</dbReference>
<dbReference type="InterPro" id="IPR011009">
    <property type="entry name" value="Kinase-like_dom_sf"/>
</dbReference>
<dbReference type="NCBIfam" id="NF045510">
    <property type="entry name" value="4Cys_prefix_kin"/>
    <property type="match status" value="1"/>
</dbReference>
<keyword evidence="1 3" id="KW-0853">WD repeat</keyword>
<protein>
    <submittedName>
        <fullName evidence="6">Serine/threonine protein kinase</fullName>
    </submittedName>
</protein>
<evidence type="ECO:0000256" key="3">
    <source>
        <dbReference type="PROSITE-ProRule" id="PRU00221"/>
    </source>
</evidence>
<evidence type="ECO:0000259" key="5">
    <source>
        <dbReference type="PROSITE" id="PS50011"/>
    </source>
</evidence>
<feature type="repeat" description="WD" evidence="3">
    <location>
        <begin position="421"/>
        <end position="462"/>
    </location>
</feature>
<name>A0A951PY25_9NOST</name>
<dbReference type="InterPro" id="IPR020472">
    <property type="entry name" value="WD40_PAC1"/>
</dbReference>
<sequence>MSYCLNPDCHKPENPVDGNFCLNCGSRLLLRQRYRAMAQLGAGGFGKTYRAVDQDRLQEVCVIKQFLPSPEIQGNSQALNKAIELFNQEAIRLYELGKHDRIPNMLAYFEQDKRLYLVQEFVDGENLLTELERYGVFQESLIWQLLADLLSVLKFIHKHGVIHRDIKPENIMRRQSDRALVLIDFGISKQASGTMISGARGTMAGTPGYAPDEQLRFGEAYPASDLYALGVTCVHLMTGIYPSSLYNAWESRWLWREHLLSQGVTISNQLGAILDKLLKDRVGDRYQSADQVLKDLNSNTTAASAEIPSTIISNQTTPLIAQKWRCINTLTGHVASVRSVAMSPDGQTLASGSDDNTIKLWHLGSGSLKNTLTSQSGFFKNGATWFTCVALSRDGQTLASGSLDKIIRIWDWGSGKQIRNLKGHADRVNAIAISPDSQTLVSGSRDNTIKVWNLVTGQLLRNIDGHSNSVTTLAISPNAQTLASGSWDNTIKVWNLLNGRLIHTFTGHLDWVYGVAISPDGQTLVSASRDKTIQIWHIESGTLIRSLTGHTDWVTTVAISPQSNLVVSGSRDKTIKLWDMGNGQLLDTLTGHLDLIHSLAISPDGQNIISSSNDGAIKIWRRN</sequence>
<feature type="repeat" description="WD" evidence="3">
    <location>
        <begin position="589"/>
        <end position="623"/>
    </location>
</feature>
<dbReference type="SMART" id="SM00320">
    <property type="entry name" value="WD40"/>
    <property type="match status" value="7"/>
</dbReference>
<dbReference type="PRINTS" id="PR00320">
    <property type="entry name" value="GPROTEINBRPT"/>
</dbReference>
<feature type="domain" description="Protein kinase" evidence="5">
    <location>
        <begin position="34"/>
        <end position="297"/>
    </location>
</feature>